<dbReference type="EMBL" id="NJES01000088">
    <property type="protein sequence ID" value="PHH78201.1"/>
    <property type="molecule type" value="Genomic_DNA"/>
</dbReference>
<dbReference type="SUPFAM" id="SSF51395">
    <property type="entry name" value="FMN-linked oxidoreductases"/>
    <property type="match status" value="1"/>
</dbReference>
<feature type="binding site" evidence="7">
    <location>
        <begin position="348"/>
        <end position="349"/>
    </location>
    <ligand>
        <name>FMN</name>
        <dbReference type="ChEBI" id="CHEBI:58210"/>
    </ligand>
</feature>
<feature type="binding site" evidence="7">
    <location>
        <position position="297"/>
    </location>
    <ligand>
        <name>glyoxylate</name>
        <dbReference type="ChEBI" id="CHEBI:36655"/>
    </ligand>
</feature>
<dbReference type="InterPro" id="IPR012133">
    <property type="entry name" value="Alpha-hydoxy_acid_DH_FMN"/>
</dbReference>
<protein>
    <recommendedName>
        <fullName evidence="8">FMN hydroxy acid dehydrogenase domain-containing protein</fullName>
    </recommendedName>
</protein>
<dbReference type="Gene3D" id="3.20.20.70">
    <property type="entry name" value="Aldolase class I"/>
    <property type="match status" value="1"/>
</dbReference>
<evidence type="ECO:0000256" key="5">
    <source>
        <dbReference type="ARBA" id="ARBA00024042"/>
    </source>
</evidence>
<evidence type="ECO:0000256" key="1">
    <source>
        <dbReference type="ARBA" id="ARBA00001917"/>
    </source>
</evidence>
<dbReference type="PANTHER" id="PTHR10578:SF86">
    <property type="entry name" value="DEPENDENT DEHYDROGENASE, PUTATIVE (AFU_ORTHOLOGUE AFUA_6G02720)-RELATED"/>
    <property type="match status" value="1"/>
</dbReference>
<dbReference type="Proteomes" id="UP000226431">
    <property type="component" value="Unassembled WGS sequence"/>
</dbReference>
<keyword evidence="2 7" id="KW-0285">Flavoprotein</keyword>
<sequence length="407" mass="43541">MTPNKTPYAAHLAEAMRNGVVGGQLPVVLTDPNLLQDQAQRLMPKRGFDYIGGGAGESATVEANRMAFRRWSIIPRVLKPTSPRDLSISLFGHKYDSPVIMAPVGVQSLYHEDREIGVSRACAALGVPFTLSTASSTGIDELVQANPQGPKWFQLYWPTDDEITASLLRRAQAAGYRVLVVTLDTWTLGWRPRDIDTANLPFLLGQGDQVGFEDPVFRAKLAEQTEGGTPETDTMAAAALWLGQCFPGVSRSWHQLSILRKNWDGPMVLKGILSVEDARLAVEHGIEGIIVSNHGGRQMDGAVATLDALPSIVDAVGSQTTIMLDSGIRTGADVFKALALGARAVFVGRPVVYGLGIDGTAGAQAVLAGLLADLDLTMGFAGVRTVPELRRALLAEGQSPARGRARL</sequence>
<comment type="cofactor">
    <cofactor evidence="1">
        <name>FMN</name>
        <dbReference type="ChEBI" id="CHEBI:58210"/>
    </cofactor>
</comment>
<dbReference type="PROSITE" id="PS51349">
    <property type="entry name" value="FMN_HYDROXY_ACID_DH_2"/>
    <property type="match status" value="1"/>
</dbReference>
<comment type="similarity">
    <text evidence="5">Belongs to the FMN-dependent alpha-hydroxy acid dehydrogenase family.</text>
</comment>
<feature type="binding site" evidence="7">
    <location>
        <position position="292"/>
    </location>
    <ligand>
        <name>FMN</name>
        <dbReference type="ChEBI" id="CHEBI:58210"/>
    </ligand>
</feature>
<feature type="binding site" evidence="7">
    <location>
        <begin position="325"/>
        <end position="329"/>
    </location>
    <ligand>
        <name>FMN</name>
        <dbReference type="ChEBI" id="CHEBI:58210"/>
    </ligand>
</feature>
<evidence type="ECO:0000313" key="10">
    <source>
        <dbReference type="Proteomes" id="UP000226431"/>
    </source>
</evidence>
<dbReference type="Pfam" id="PF01070">
    <property type="entry name" value="FMN_dh"/>
    <property type="match status" value="1"/>
</dbReference>
<dbReference type="FunFam" id="3.20.20.70:FF:000132">
    <property type="entry name" value="FMN dependent dehydrogenase"/>
    <property type="match status" value="1"/>
</dbReference>
<feature type="binding site" evidence="7">
    <location>
        <position position="294"/>
    </location>
    <ligand>
        <name>glyoxylate</name>
        <dbReference type="ChEBI" id="CHEBI:36655"/>
    </ligand>
</feature>
<feature type="binding site" evidence="7">
    <location>
        <position position="156"/>
    </location>
    <ligand>
        <name>glyoxylate</name>
        <dbReference type="ChEBI" id="CHEBI:36655"/>
    </ligand>
</feature>
<keyword evidence="4" id="KW-0560">Oxidoreductase</keyword>
<dbReference type="GO" id="GO:0010181">
    <property type="term" value="F:FMN binding"/>
    <property type="evidence" value="ECO:0007669"/>
    <property type="project" value="InterPro"/>
</dbReference>
<dbReference type="GO" id="GO:0016491">
    <property type="term" value="F:oxidoreductase activity"/>
    <property type="evidence" value="ECO:0007669"/>
    <property type="project" value="UniProtKB-KW"/>
</dbReference>
<evidence type="ECO:0000313" key="9">
    <source>
        <dbReference type="EMBL" id="PHH78201.1"/>
    </source>
</evidence>
<evidence type="ECO:0000259" key="8">
    <source>
        <dbReference type="PROSITE" id="PS51349"/>
    </source>
</evidence>
<evidence type="ECO:0000256" key="2">
    <source>
        <dbReference type="ARBA" id="ARBA00022630"/>
    </source>
</evidence>
<feature type="active site" description="Proton acceptor" evidence="6">
    <location>
        <position position="294"/>
    </location>
</feature>
<dbReference type="PIRSF" id="PIRSF000138">
    <property type="entry name" value="Al-hdrx_acd_dh"/>
    <property type="match status" value="1"/>
</dbReference>
<evidence type="ECO:0000256" key="4">
    <source>
        <dbReference type="ARBA" id="ARBA00023002"/>
    </source>
</evidence>
<keyword evidence="3 7" id="KW-0288">FMN</keyword>
<comment type="caution">
    <text evidence="9">The sequence shown here is derived from an EMBL/GenBank/DDBJ whole genome shotgun (WGS) entry which is preliminary data.</text>
</comment>
<dbReference type="AlphaFoldDB" id="A0A2C5ZG77"/>
<organism evidence="9 10">
    <name type="scientific">Ophiocordyceps camponoti-rufipedis</name>
    <dbReference type="NCBI Taxonomy" id="2004952"/>
    <lineage>
        <taxon>Eukaryota</taxon>
        <taxon>Fungi</taxon>
        <taxon>Dikarya</taxon>
        <taxon>Ascomycota</taxon>
        <taxon>Pezizomycotina</taxon>
        <taxon>Sordariomycetes</taxon>
        <taxon>Hypocreomycetidae</taxon>
        <taxon>Hypocreales</taxon>
        <taxon>Ophiocordycipitaceae</taxon>
        <taxon>Ophiocordyceps</taxon>
    </lineage>
</organism>
<dbReference type="InterPro" id="IPR037396">
    <property type="entry name" value="FMN_HAD"/>
</dbReference>
<keyword evidence="10" id="KW-1185">Reference proteome</keyword>
<dbReference type="InterPro" id="IPR000262">
    <property type="entry name" value="FMN-dep_DH"/>
</dbReference>
<evidence type="ECO:0000256" key="3">
    <source>
        <dbReference type="ARBA" id="ARBA00022643"/>
    </source>
</evidence>
<feature type="binding site" evidence="7">
    <location>
        <position position="182"/>
    </location>
    <ligand>
        <name>FMN</name>
        <dbReference type="ChEBI" id="CHEBI:58210"/>
    </ligand>
</feature>
<proteinExistence type="inferred from homology"/>
<dbReference type="InterPro" id="IPR013785">
    <property type="entry name" value="Aldolase_TIM"/>
</dbReference>
<reference evidence="9 10" key="1">
    <citation type="submission" date="2017-06" db="EMBL/GenBank/DDBJ databases">
        <title>Ant-infecting Ophiocordyceps genomes reveal a high diversity of potential behavioral manipulation genes and a possible major role for enterotoxins.</title>
        <authorList>
            <person name="De Bekker C."/>
            <person name="Evans H.C."/>
            <person name="Brachmann A."/>
            <person name="Hughes D.P."/>
        </authorList>
    </citation>
    <scope>NUCLEOTIDE SEQUENCE [LARGE SCALE GENOMIC DNA]</scope>
    <source>
        <strain evidence="9 10">Map16</strain>
    </source>
</reference>
<feature type="binding site" evidence="7">
    <location>
        <position position="132"/>
    </location>
    <ligand>
        <name>glyoxylate</name>
        <dbReference type="ChEBI" id="CHEBI:36655"/>
    </ligand>
</feature>
<feature type="binding site" evidence="7">
    <location>
        <position position="191"/>
    </location>
    <ligand>
        <name>glyoxylate</name>
        <dbReference type="ChEBI" id="CHEBI:36655"/>
    </ligand>
</feature>
<feature type="binding site" evidence="7">
    <location>
        <position position="50"/>
    </location>
    <ligand>
        <name>glyoxylate</name>
        <dbReference type="ChEBI" id="CHEBI:36655"/>
    </ligand>
</feature>
<dbReference type="STRING" id="2004952.A0A2C5ZG77"/>
<feature type="binding site" evidence="7">
    <location>
        <begin position="103"/>
        <end position="105"/>
    </location>
    <ligand>
        <name>FMN</name>
        <dbReference type="ChEBI" id="CHEBI:58210"/>
    </ligand>
</feature>
<dbReference type="InterPro" id="IPR008259">
    <property type="entry name" value="FMN_hydac_DH_AS"/>
</dbReference>
<dbReference type="PROSITE" id="PS00557">
    <property type="entry name" value="FMN_HYDROXY_ACID_DH_1"/>
    <property type="match status" value="1"/>
</dbReference>
<evidence type="ECO:0000256" key="6">
    <source>
        <dbReference type="PIRSR" id="PIRSR000138-1"/>
    </source>
</evidence>
<gene>
    <name evidence="9" type="ORF">CDD80_7223</name>
</gene>
<dbReference type="PANTHER" id="PTHR10578">
    <property type="entry name" value="S -2-HYDROXY-ACID OXIDASE-RELATED"/>
    <property type="match status" value="1"/>
</dbReference>
<feature type="domain" description="FMN hydroxy acid dehydrogenase" evidence="8">
    <location>
        <begin position="24"/>
        <end position="399"/>
    </location>
</feature>
<name>A0A2C5ZG77_9HYPO</name>
<feature type="binding site" evidence="7">
    <location>
        <position position="270"/>
    </location>
    <ligand>
        <name>FMN</name>
        <dbReference type="ChEBI" id="CHEBI:58210"/>
    </ligand>
</feature>
<dbReference type="OrthoDB" id="25826at2759"/>
<feature type="binding site" evidence="7">
    <location>
        <position position="154"/>
    </location>
    <ligand>
        <name>FMN</name>
        <dbReference type="ChEBI" id="CHEBI:58210"/>
    </ligand>
</feature>
<accession>A0A2C5ZG77</accession>
<evidence type="ECO:0000256" key="7">
    <source>
        <dbReference type="PIRSR" id="PIRSR000138-2"/>
    </source>
</evidence>